<geneLocation type="plasmid" evidence="1">
    <name>2</name>
</geneLocation>
<name>A0A0H5PPF2_NOCFR</name>
<gene>
    <name evidence="1" type="ORF">ERS450000_05972</name>
</gene>
<proteinExistence type="predicted"/>
<organism evidence="1 2">
    <name type="scientific">Nocardia farcinica</name>
    <dbReference type="NCBI Taxonomy" id="37329"/>
    <lineage>
        <taxon>Bacteria</taxon>
        <taxon>Bacillati</taxon>
        <taxon>Actinomycetota</taxon>
        <taxon>Actinomycetes</taxon>
        <taxon>Mycobacteriales</taxon>
        <taxon>Nocardiaceae</taxon>
        <taxon>Nocardia</taxon>
    </lineage>
</organism>
<dbReference type="KEGG" id="nfr:ERS450000_05972"/>
<accession>A0A0H5PPF2</accession>
<dbReference type="RefSeq" id="WP_060594968.1">
    <property type="nucleotide sequence ID" value="NZ_CP031418.1"/>
</dbReference>
<reference evidence="2" key="1">
    <citation type="submission" date="2015-03" db="EMBL/GenBank/DDBJ databases">
        <authorList>
            <consortium name="Pathogen Informatics"/>
        </authorList>
    </citation>
    <scope>NUCLEOTIDE SEQUENCE [LARGE SCALE GENOMIC DNA]</scope>
    <source>
        <strain evidence="2">NCTC11134</strain>
        <plasmid evidence="2">2</plasmid>
    </source>
</reference>
<dbReference type="Proteomes" id="UP000057820">
    <property type="component" value="Plasmid 2"/>
</dbReference>
<evidence type="ECO:0000313" key="1">
    <source>
        <dbReference type="EMBL" id="CRY84321.1"/>
    </source>
</evidence>
<evidence type="ECO:0000313" key="2">
    <source>
        <dbReference type="Proteomes" id="UP000057820"/>
    </source>
</evidence>
<dbReference type="EMBL" id="LN868939">
    <property type="protein sequence ID" value="CRY84321.1"/>
    <property type="molecule type" value="Genomic_DNA"/>
</dbReference>
<protein>
    <submittedName>
        <fullName evidence="1">Uncharacterized protein</fullName>
    </submittedName>
</protein>
<keyword evidence="1" id="KW-0614">Plasmid</keyword>
<dbReference type="AlphaFoldDB" id="A0A0H5PPF2"/>
<sequence length="86" mass="9698">MTVMYFRARLRDDGASAIECVNPLPRISITQEFLAELPSEFVSRDGNPVTFRCANGTWTYRLLEPARSAPNRSVFRAVPVEHQEAA</sequence>